<sequence length="94" mass="10803">MLISLSVSNCRGDSMEKLGISSRGFVGLADCDAIGRLRWRDVGVSTYLSFLKRWDYREFSCLLLILLWMHLGVERWMHVFYPCGSLRDAIPVIC</sequence>
<proteinExistence type="predicted"/>
<name>A0A2I2FLP6_ASPCN</name>
<evidence type="ECO:0000313" key="1">
    <source>
        <dbReference type="EMBL" id="PLB41555.1"/>
    </source>
</evidence>
<accession>A0A2I2FLP6</accession>
<gene>
    <name evidence="1" type="ORF">BDW47DRAFT_99277</name>
</gene>
<protein>
    <submittedName>
        <fullName evidence="1">Uncharacterized protein</fullName>
    </submittedName>
</protein>
<reference evidence="1 2" key="1">
    <citation type="submission" date="2017-12" db="EMBL/GenBank/DDBJ databases">
        <authorList>
            <consortium name="DOE Joint Genome Institute"/>
            <person name="Haridas S."/>
            <person name="Kjaerbolling I."/>
            <person name="Vesth T.C."/>
            <person name="Frisvad J.C."/>
            <person name="Nybo J.L."/>
            <person name="Theobald S."/>
            <person name="Kuo A."/>
            <person name="Bowyer P."/>
            <person name="Matsuda Y."/>
            <person name="Mondo S."/>
            <person name="Lyhne E.K."/>
            <person name="Kogle M.E."/>
            <person name="Clum A."/>
            <person name="Lipzen A."/>
            <person name="Salamov A."/>
            <person name="Ngan C.Y."/>
            <person name="Daum C."/>
            <person name="Chiniquy J."/>
            <person name="Barry K."/>
            <person name="LaButti K."/>
            <person name="Simmons B.A."/>
            <person name="Magnuson J.K."/>
            <person name="Mortensen U.H."/>
            <person name="Larsen T.O."/>
            <person name="Grigoriev I.V."/>
            <person name="Baker S.E."/>
            <person name="Andersen M.R."/>
            <person name="Nordberg H.P."/>
            <person name="Cantor M.N."/>
            <person name="Hua S.X."/>
        </authorList>
    </citation>
    <scope>NUCLEOTIDE SEQUENCE [LARGE SCALE GENOMIC DNA]</scope>
    <source>
        <strain evidence="1 2">CBS 102.13</strain>
    </source>
</reference>
<dbReference type="RefSeq" id="XP_024675567.1">
    <property type="nucleotide sequence ID" value="XM_024820857.1"/>
</dbReference>
<evidence type="ECO:0000313" key="2">
    <source>
        <dbReference type="Proteomes" id="UP000234585"/>
    </source>
</evidence>
<keyword evidence="2" id="KW-1185">Reference proteome</keyword>
<organism evidence="1 2">
    <name type="scientific">Aspergillus candidus</name>
    <dbReference type="NCBI Taxonomy" id="41067"/>
    <lineage>
        <taxon>Eukaryota</taxon>
        <taxon>Fungi</taxon>
        <taxon>Dikarya</taxon>
        <taxon>Ascomycota</taxon>
        <taxon>Pezizomycotina</taxon>
        <taxon>Eurotiomycetes</taxon>
        <taxon>Eurotiomycetidae</taxon>
        <taxon>Eurotiales</taxon>
        <taxon>Aspergillaceae</taxon>
        <taxon>Aspergillus</taxon>
        <taxon>Aspergillus subgen. Circumdati</taxon>
    </lineage>
</organism>
<dbReference type="GeneID" id="36528017"/>
<dbReference type="AlphaFoldDB" id="A0A2I2FLP6"/>
<dbReference type="EMBL" id="KZ559120">
    <property type="protein sequence ID" value="PLB41555.1"/>
    <property type="molecule type" value="Genomic_DNA"/>
</dbReference>
<dbReference type="Proteomes" id="UP000234585">
    <property type="component" value="Unassembled WGS sequence"/>
</dbReference>